<dbReference type="AlphaFoldDB" id="A0A076EYK9"/>
<evidence type="ECO:0000256" key="1">
    <source>
        <dbReference type="SAM" id="MobiDB-lite"/>
    </source>
</evidence>
<feature type="transmembrane region" description="Helical" evidence="2">
    <location>
        <begin position="55"/>
        <end position="76"/>
    </location>
</feature>
<name>A0A076EYK9_RHOOP</name>
<dbReference type="EMBL" id="CP008950">
    <property type="protein sequence ID" value="AII11080.1"/>
    <property type="molecule type" value="Genomic_DNA"/>
</dbReference>
<gene>
    <name evidence="3" type="ORF">EP51_44240</name>
</gene>
<dbReference type="InterPro" id="IPR024735">
    <property type="entry name" value="TcpC"/>
</dbReference>
<protein>
    <submittedName>
        <fullName evidence="3">Membrane protein</fullName>
    </submittedName>
</protein>
<geneLocation type="plasmid" evidence="3 4">
    <name>pPDG3</name>
</geneLocation>
<evidence type="ECO:0000313" key="3">
    <source>
        <dbReference type="EMBL" id="AII11080.1"/>
    </source>
</evidence>
<proteinExistence type="predicted"/>
<reference evidence="3 4" key="1">
    <citation type="submission" date="2014-07" db="EMBL/GenBank/DDBJ databases">
        <title>Genome Sequence of Rhodococcus opacus Strain R7, a Biodegrader of Mono- and Polycyclic Aromatic Hydrocarbons.</title>
        <authorList>
            <person name="Di Gennaro P."/>
            <person name="Zampolli J."/>
            <person name="Presti I."/>
            <person name="Cappelletti M."/>
            <person name="D'Ursi P."/>
            <person name="Orro A."/>
            <person name="Mezzelani A."/>
            <person name="Milanesi L."/>
        </authorList>
    </citation>
    <scope>NUCLEOTIDE SEQUENCE [LARGE SCALE GENOMIC DNA]</scope>
    <source>
        <strain evidence="3 4">R7</strain>
        <plasmid evidence="3">pPDG3</plasmid>
    </source>
</reference>
<organism evidence="3 4">
    <name type="scientific">Rhodococcus opacus</name>
    <name type="common">Nocardia opaca</name>
    <dbReference type="NCBI Taxonomy" id="37919"/>
    <lineage>
        <taxon>Bacteria</taxon>
        <taxon>Bacillati</taxon>
        <taxon>Actinomycetota</taxon>
        <taxon>Actinomycetes</taxon>
        <taxon>Mycobacteriales</taxon>
        <taxon>Nocardiaceae</taxon>
        <taxon>Rhodococcus</taxon>
    </lineage>
</organism>
<feature type="compositionally biased region" description="Polar residues" evidence="1">
    <location>
        <begin position="392"/>
        <end position="402"/>
    </location>
</feature>
<keyword evidence="2" id="KW-0472">Membrane</keyword>
<keyword evidence="2" id="KW-0812">Transmembrane</keyword>
<evidence type="ECO:0000313" key="4">
    <source>
        <dbReference type="Proteomes" id="UP000028488"/>
    </source>
</evidence>
<sequence>MKIDLAKIDNFGRRPKSKTDPATENGVDSVVDETEELARAERAQWGLRQVWTTRLLKAGILAALGAGIVALILVVFGSSPTPSLTDNATKDTAAVDTIGQAKAEDLARQFVVAWLQASRGNEQELDHFVSGKPSLPSAPLFAATDPAVASIDYEQKSRTYAVTVSVSVRAASDANAATVRRYFQVPVVVTEAGVRAAALPAEVAGPSTSIDVKLGYKYRVANHPIATSAHEFLSAMLTGNGEVARYLTPGVSIAPIVPAPYRSVAITDVYSSEDLSAASASAPLPDGDVVRLLVTAAQKVTEVDSVSGQYALTMTSRGGRWEVSAIDATPLYPPAAPRTPSSSTTAQSSTTPSAGAPESASSDSGPVPASSESGQTPALSVPTAGDVPLFSPSGTDPHSSGR</sequence>
<dbReference type="Proteomes" id="UP000028488">
    <property type="component" value="Plasmid pPDG3"/>
</dbReference>
<evidence type="ECO:0000256" key="2">
    <source>
        <dbReference type="SAM" id="Phobius"/>
    </source>
</evidence>
<feature type="compositionally biased region" description="Polar residues" evidence="1">
    <location>
        <begin position="359"/>
        <end position="378"/>
    </location>
</feature>
<keyword evidence="3" id="KW-0614">Plasmid</keyword>
<feature type="compositionally biased region" description="Low complexity" evidence="1">
    <location>
        <begin position="338"/>
        <end position="357"/>
    </location>
</feature>
<accession>A0A076EYK9</accession>
<keyword evidence="2" id="KW-1133">Transmembrane helix</keyword>
<dbReference type="Pfam" id="PF12642">
    <property type="entry name" value="TpcC"/>
    <property type="match status" value="1"/>
</dbReference>
<feature type="region of interest" description="Disordered" evidence="1">
    <location>
        <begin position="331"/>
        <end position="402"/>
    </location>
</feature>